<evidence type="ECO:0000313" key="10">
    <source>
        <dbReference type="Proteomes" id="UP000037326"/>
    </source>
</evidence>
<dbReference type="GO" id="GO:0005886">
    <property type="term" value="C:plasma membrane"/>
    <property type="evidence" value="ECO:0007669"/>
    <property type="project" value="UniProtKB-SubCell"/>
</dbReference>
<dbReference type="PATRIC" id="fig|582475.4.peg.1688"/>
<feature type="transmembrane region" description="Helical" evidence="7">
    <location>
        <begin position="7"/>
        <end position="28"/>
    </location>
</feature>
<evidence type="ECO:0000256" key="6">
    <source>
        <dbReference type="ARBA" id="ARBA00023136"/>
    </source>
</evidence>
<dbReference type="InterPro" id="IPR001958">
    <property type="entry name" value="Tet-R_TetA/multi-R_MdtG-like"/>
</dbReference>
<dbReference type="PANTHER" id="PTHR43124:SF3">
    <property type="entry name" value="CHLORAMPHENICOL EFFLUX PUMP RV0191"/>
    <property type="match status" value="1"/>
</dbReference>
<protein>
    <recommendedName>
        <fullName evidence="8">Major facilitator superfamily (MFS) profile domain-containing protein</fullName>
    </recommendedName>
</protein>
<keyword evidence="4 7" id="KW-0812">Transmembrane</keyword>
<feature type="transmembrane region" description="Helical" evidence="7">
    <location>
        <begin position="236"/>
        <end position="259"/>
    </location>
</feature>
<accession>A0A0K9FDJ3</accession>
<reference evidence="10" key="1">
    <citation type="submission" date="2015-07" db="EMBL/GenBank/DDBJ databases">
        <authorList>
            <consortium name="Consortium for Microbial Forensics and Genomics (microFORGE)"/>
            <person name="Knight B.M."/>
            <person name="Roberts D.P."/>
            <person name="Lin D."/>
            <person name="Hari K."/>
            <person name="Fletcher J."/>
            <person name="Melcher U."/>
            <person name="Blagden T."/>
            <person name="Winegar R.A."/>
        </authorList>
    </citation>
    <scope>NUCLEOTIDE SEQUENCE [LARGE SCALE GENOMIC DNA]</scope>
    <source>
        <strain evidence="10">DSM 23493</strain>
    </source>
</reference>
<keyword evidence="3" id="KW-1003">Cell membrane</keyword>
<feature type="transmembrane region" description="Helical" evidence="7">
    <location>
        <begin position="129"/>
        <end position="154"/>
    </location>
</feature>
<dbReference type="EMBL" id="LFXJ01000005">
    <property type="protein sequence ID" value="KMY32540.1"/>
    <property type="molecule type" value="Genomic_DNA"/>
</dbReference>
<dbReference type="InterPro" id="IPR011701">
    <property type="entry name" value="MFS"/>
</dbReference>
<feature type="transmembrane region" description="Helical" evidence="7">
    <location>
        <begin position="209"/>
        <end position="230"/>
    </location>
</feature>
<evidence type="ECO:0000256" key="1">
    <source>
        <dbReference type="ARBA" id="ARBA00004651"/>
    </source>
</evidence>
<evidence type="ECO:0000256" key="5">
    <source>
        <dbReference type="ARBA" id="ARBA00022989"/>
    </source>
</evidence>
<dbReference type="GO" id="GO:0022857">
    <property type="term" value="F:transmembrane transporter activity"/>
    <property type="evidence" value="ECO:0007669"/>
    <property type="project" value="InterPro"/>
</dbReference>
<comment type="caution">
    <text evidence="9">The sequence shown here is derived from an EMBL/GenBank/DDBJ whole genome shotgun (WGS) entry which is preliminary data.</text>
</comment>
<evidence type="ECO:0000313" key="9">
    <source>
        <dbReference type="EMBL" id="KMY32540.1"/>
    </source>
</evidence>
<evidence type="ECO:0000256" key="7">
    <source>
        <dbReference type="SAM" id="Phobius"/>
    </source>
</evidence>
<dbReference type="CDD" id="cd17324">
    <property type="entry name" value="MFS_NepI_like"/>
    <property type="match status" value="1"/>
</dbReference>
<evidence type="ECO:0000259" key="8">
    <source>
        <dbReference type="PROSITE" id="PS50850"/>
    </source>
</evidence>
<evidence type="ECO:0000256" key="3">
    <source>
        <dbReference type="ARBA" id="ARBA00022475"/>
    </source>
</evidence>
<feature type="transmembrane region" description="Helical" evidence="7">
    <location>
        <begin position="96"/>
        <end position="117"/>
    </location>
</feature>
<feature type="domain" description="Major facilitator superfamily (MFS) profile" evidence="8">
    <location>
        <begin position="5"/>
        <end position="379"/>
    </location>
</feature>
<feature type="transmembrane region" description="Helical" evidence="7">
    <location>
        <begin position="40"/>
        <end position="59"/>
    </location>
</feature>
<feature type="transmembrane region" description="Helical" evidence="7">
    <location>
        <begin position="271"/>
        <end position="288"/>
    </location>
</feature>
<proteinExistence type="predicted"/>
<dbReference type="PANTHER" id="PTHR43124">
    <property type="entry name" value="PURINE EFFLUX PUMP PBUE"/>
    <property type="match status" value="1"/>
</dbReference>
<feature type="transmembrane region" description="Helical" evidence="7">
    <location>
        <begin position="294"/>
        <end position="314"/>
    </location>
</feature>
<feature type="transmembrane region" description="Helical" evidence="7">
    <location>
        <begin position="326"/>
        <end position="351"/>
    </location>
</feature>
<gene>
    <name evidence="9" type="ORF">ACZ11_10490</name>
</gene>
<feature type="transmembrane region" description="Helical" evidence="7">
    <location>
        <begin position="71"/>
        <end position="90"/>
    </location>
</feature>
<dbReference type="SUPFAM" id="SSF103473">
    <property type="entry name" value="MFS general substrate transporter"/>
    <property type="match status" value="1"/>
</dbReference>
<dbReference type="InterPro" id="IPR050189">
    <property type="entry name" value="MFS_Efflux_Transporters"/>
</dbReference>
<dbReference type="AlphaFoldDB" id="A0A0K9FDJ3"/>
<dbReference type="PRINTS" id="PR01035">
    <property type="entry name" value="TCRTETA"/>
</dbReference>
<evidence type="ECO:0000256" key="4">
    <source>
        <dbReference type="ARBA" id="ARBA00022692"/>
    </source>
</evidence>
<sequence length="394" mass="42996">MNRKVSIIFFLIMFVIGTDTFLISPLLPTLQAAYDIPTEWSGWMVSTYALGYALFALIAGPISDGMNRKRIMILGLVGFAISTFLCGIASNFWEMIVFRLLAGVSAAFVTPQVWASIPILVKPDDIIKIMGYATGGLAVSQLIGIPIGSLLAAFTWHTPFYIISILSIFLVFVITMFFPSIEATKNIEKQSILGKYQHIFKTPRAIKYFLAYFIFQIGNFAAFSFIGSWFSESFSLSVSAIGIAMISLGLGNVIGSFFGSRIVQRLGEPKSLLLSLVILILFYIGLPFSPNLYVAEISFFFIFLIGGFIFPVFMSTLQSLTTTARGTVSALANATMYGGTTLGGVIGGVLFSHISGFKGVSLFTAILYIVSLLIYKSSDIFNGEQSLHTKDVSS</sequence>
<keyword evidence="2" id="KW-0813">Transport</keyword>
<dbReference type="Pfam" id="PF07690">
    <property type="entry name" value="MFS_1"/>
    <property type="match status" value="1"/>
</dbReference>
<dbReference type="PROSITE" id="PS50850">
    <property type="entry name" value="MFS"/>
    <property type="match status" value="1"/>
</dbReference>
<keyword evidence="5 7" id="KW-1133">Transmembrane helix</keyword>
<dbReference type="InterPro" id="IPR036259">
    <property type="entry name" value="MFS_trans_sf"/>
</dbReference>
<keyword evidence="6 7" id="KW-0472">Membrane</keyword>
<evidence type="ECO:0000256" key="2">
    <source>
        <dbReference type="ARBA" id="ARBA00022448"/>
    </source>
</evidence>
<feature type="transmembrane region" description="Helical" evidence="7">
    <location>
        <begin position="160"/>
        <end position="181"/>
    </location>
</feature>
<organism evidence="9 10">
    <name type="scientific">Lysinibacillus xylanilyticus</name>
    <dbReference type="NCBI Taxonomy" id="582475"/>
    <lineage>
        <taxon>Bacteria</taxon>
        <taxon>Bacillati</taxon>
        <taxon>Bacillota</taxon>
        <taxon>Bacilli</taxon>
        <taxon>Bacillales</taxon>
        <taxon>Bacillaceae</taxon>
        <taxon>Lysinibacillus</taxon>
    </lineage>
</organism>
<name>A0A0K9FDJ3_9BACI</name>
<comment type="subcellular location">
    <subcellularLocation>
        <location evidence="1">Cell membrane</location>
        <topology evidence="1">Multi-pass membrane protein</topology>
    </subcellularLocation>
</comment>
<feature type="transmembrane region" description="Helical" evidence="7">
    <location>
        <begin position="357"/>
        <end position="375"/>
    </location>
</feature>
<dbReference type="Proteomes" id="UP000037326">
    <property type="component" value="Unassembled WGS sequence"/>
</dbReference>
<dbReference type="Gene3D" id="1.20.1250.20">
    <property type="entry name" value="MFS general substrate transporter like domains"/>
    <property type="match status" value="1"/>
</dbReference>
<dbReference type="InterPro" id="IPR020846">
    <property type="entry name" value="MFS_dom"/>
</dbReference>